<comment type="subunit">
    <text evidence="3">UreD, UreF and UreG form a complex that acts as a GTP-hydrolysis-dependent molecular chaperone, activating the urease apoprotein by helping to assemble the nickel containing metallocenter of UreC. The UreE protein probably delivers the nickel.</text>
</comment>
<dbReference type="GO" id="GO:0005737">
    <property type="term" value="C:cytoplasm"/>
    <property type="evidence" value="ECO:0007669"/>
    <property type="project" value="UniProtKB-SubCell"/>
</dbReference>
<dbReference type="Gene3D" id="1.10.4190.10">
    <property type="entry name" value="Urease accessory protein UreF"/>
    <property type="match status" value="1"/>
</dbReference>
<evidence type="ECO:0000313" key="5">
    <source>
        <dbReference type="Proteomes" id="UP000076476"/>
    </source>
</evidence>
<comment type="caution">
    <text evidence="4">The sequence shown here is derived from an EMBL/GenBank/DDBJ whole genome shotgun (WGS) entry which is preliminary data.</text>
</comment>
<dbReference type="PIRSF" id="PIRSF009467">
    <property type="entry name" value="Ureas_acces_UreF"/>
    <property type="match status" value="1"/>
</dbReference>
<dbReference type="HAMAP" id="MF_01385">
    <property type="entry name" value="UreF"/>
    <property type="match status" value="1"/>
</dbReference>
<dbReference type="Pfam" id="PF01730">
    <property type="entry name" value="UreF"/>
    <property type="match status" value="1"/>
</dbReference>
<protein>
    <recommendedName>
        <fullName evidence="3">Urease accessory protein UreF</fullName>
    </recommendedName>
</protein>
<dbReference type="InterPro" id="IPR002639">
    <property type="entry name" value="UreF"/>
</dbReference>
<dbReference type="PANTHER" id="PTHR33620">
    <property type="entry name" value="UREASE ACCESSORY PROTEIN F"/>
    <property type="match status" value="1"/>
</dbReference>
<name>A0A165YVG7_9BACI</name>
<gene>
    <name evidence="3" type="primary">ureF</name>
    <name evidence="4" type="ORF">AZI98_03240</name>
</gene>
<evidence type="ECO:0000256" key="3">
    <source>
        <dbReference type="HAMAP-Rule" id="MF_01385"/>
    </source>
</evidence>
<dbReference type="PANTHER" id="PTHR33620:SF1">
    <property type="entry name" value="UREASE ACCESSORY PROTEIN F"/>
    <property type="match status" value="1"/>
</dbReference>
<keyword evidence="1 3" id="KW-0996">Nickel insertion</keyword>
<accession>A0A165YVG7</accession>
<proteinExistence type="inferred from homology"/>
<keyword evidence="3" id="KW-0963">Cytoplasm</keyword>
<dbReference type="OrthoDB" id="9798772at2"/>
<evidence type="ECO:0000313" key="4">
    <source>
        <dbReference type="EMBL" id="KZN97492.1"/>
    </source>
</evidence>
<dbReference type="InterPro" id="IPR038277">
    <property type="entry name" value="UreF_sf"/>
</dbReference>
<organism evidence="4 5">
    <name type="scientific">Aeribacillus pallidus</name>
    <dbReference type="NCBI Taxonomy" id="33936"/>
    <lineage>
        <taxon>Bacteria</taxon>
        <taxon>Bacillati</taxon>
        <taxon>Bacillota</taxon>
        <taxon>Bacilli</taxon>
        <taxon>Bacillales</taxon>
        <taxon>Bacillaceae</taxon>
        <taxon>Aeribacillus</taxon>
    </lineage>
</organism>
<dbReference type="EMBL" id="LWBR01000009">
    <property type="protein sequence ID" value="KZN97492.1"/>
    <property type="molecule type" value="Genomic_DNA"/>
</dbReference>
<dbReference type="GO" id="GO:0016151">
    <property type="term" value="F:nickel cation binding"/>
    <property type="evidence" value="ECO:0007669"/>
    <property type="project" value="UniProtKB-UniRule"/>
</dbReference>
<evidence type="ECO:0000256" key="1">
    <source>
        <dbReference type="ARBA" id="ARBA00022988"/>
    </source>
</evidence>
<comment type="subcellular location">
    <subcellularLocation>
        <location evidence="3">Cytoplasm</location>
    </subcellularLocation>
</comment>
<dbReference type="RefSeq" id="WP_063386917.1">
    <property type="nucleotide sequence ID" value="NZ_LWBR01000009.1"/>
</dbReference>
<sequence length="227" mass="25805">MIDWLPLLQICDSNFPSGAFSHSFGFETYIVEQKIKDASTFKSFLKTYIDKQLVYTDGLACRLAYQFEKEGKQEELWKLDEILYASSMAKETKEGNRRIGEQMLKLCLNIYPHPTLQQYAQKIKAKKLYGHAALVFAIVGIKIGADEKTTLVTYLYSTIQTLVQNGVRGIPIGQKEGQLLLKDLQEDVRRAVLKIGKLSIDDLGAQSPGLEIAQMRHEQLHVRLFMS</sequence>
<dbReference type="STRING" id="33936.AZI98_03240"/>
<dbReference type="AlphaFoldDB" id="A0A165YVG7"/>
<keyword evidence="2 3" id="KW-0143">Chaperone</keyword>
<reference evidence="4 5" key="1">
    <citation type="submission" date="2016-04" db="EMBL/GenBank/DDBJ databases">
        <title>Draft genome sequence of Aeribacillus pallidus 8m3 from petroleum reservoir.</title>
        <authorList>
            <person name="Poltaraus A.B."/>
            <person name="Nazina T.N."/>
            <person name="Tourova T.P."/>
            <person name="Malakho S.M."/>
            <person name="Korshunova A.V."/>
            <person name="Sokolova D.S."/>
        </authorList>
    </citation>
    <scope>NUCLEOTIDE SEQUENCE [LARGE SCALE GENOMIC DNA]</scope>
    <source>
        <strain evidence="4 5">8m3</strain>
    </source>
</reference>
<dbReference type="Proteomes" id="UP000076476">
    <property type="component" value="Unassembled WGS sequence"/>
</dbReference>
<evidence type="ECO:0000256" key="2">
    <source>
        <dbReference type="ARBA" id="ARBA00023186"/>
    </source>
</evidence>
<keyword evidence="5" id="KW-1185">Reference proteome</keyword>
<comment type="function">
    <text evidence="3">Required for maturation of urease via the functional incorporation of the urease nickel metallocenter.</text>
</comment>
<comment type="similarity">
    <text evidence="3">Belongs to the UreF family.</text>
</comment>